<accession>M1Q1K3</accession>
<protein>
    <submittedName>
        <fullName evidence="1">Uncharacterized protein</fullName>
    </submittedName>
</protein>
<evidence type="ECO:0000313" key="1">
    <source>
        <dbReference type="EMBL" id="AGF93132.1"/>
    </source>
</evidence>
<sequence length="105" mass="12535">MVDHKYRRTYYETPEGYFTVTDLTENTDLNENNLLQTLYMARQDDYLEKYLKVKPPSQGAGAPRRAFEVEELLEWLENQDLKTDFRKNLISALKDRRQDKAEKVN</sequence>
<dbReference type="AlphaFoldDB" id="M1Q1K3"/>
<proteinExistence type="predicted"/>
<organism evidence="1">
    <name type="scientific">uncultured organism</name>
    <dbReference type="NCBI Taxonomy" id="155900"/>
    <lineage>
        <taxon>unclassified sequences</taxon>
        <taxon>environmental samples</taxon>
    </lineage>
</organism>
<dbReference type="EMBL" id="JX684082">
    <property type="protein sequence ID" value="AGF93132.1"/>
    <property type="molecule type" value="Genomic_DNA"/>
</dbReference>
<name>M1Q1K3_9ZZZZ</name>
<reference evidence="1" key="1">
    <citation type="journal article" date="2013" name="Syst. Appl. Microbiol.">
        <title>New insights into the archaeal diversity of a hypersaline microbial mat obtained by a metagenomic approach.</title>
        <authorList>
            <person name="Lopez-Lopez A."/>
            <person name="Richter M."/>
            <person name="Pena A."/>
            <person name="Tamames J."/>
            <person name="Rossello-Mora R."/>
        </authorList>
    </citation>
    <scope>NUCLEOTIDE SEQUENCE</scope>
</reference>
<gene>
    <name evidence="1" type="ORF">FLSS-17_0040</name>
</gene>